<dbReference type="AlphaFoldDB" id="A0A8J3YM22"/>
<comment type="caution">
    <text evidence="2">The sequence shown here is derived from an EMBL/GenBank/DDBJ whole genome shotgun (WGS) entry which is preliminary data.</text>
</comment>
<evidence type="ECO:0000313" key="2">
    <source>
        <dbReference type="EMBL" id="GIJ46238.1"/>
    </source>
</evidence>
<keyword evidence="3" id="KW-1185">Reference proteome</keyword>
<sequence>MKFTAAAGRARRVAAGLGLAVALVSAMLVGVPAAHAAPSEPTRATDSGAAADRAARVQKAYRIQPDGSAQEVSPTTDFSAAATPYALILYPAYESDCFAREMCIWTGDYYSGYGVFMGGDYAWCQGWRFENTVFQDHTWSIWNRVTGGPSSIWNRFSDGSYRYTKYGLLQSGYKHATRFSLIMDAWAFDPANNCTSLNLAHI</sequence>
<accession>A0A8J3YM22</accession>
<proteinExistence type="predicted"/>
<evidence type="ECO:0008006" key="4">
    <source>
        <dbReference type="Google" id="ProtNLM"/>
    </source>
</evidence>
<feature type="signal peptide" evidence="1">
    <location>
        <begin position="1"/>
        <end position="36"/>
    </location>
</feature>
<feature type="chain" id="PRO_5035298794" description="Peptidase inhibitor family I36" evidence="1">
    <location>
        <begin position="37"/>
        <end position="202"/>
    </location>
</feature>
<name>A0A8J3YM22_9ACTN</name>
<reference evidence="2" key="1">
    <citation type="submission" date="2021-01" db="EMBL/GenBank/DDBJ databases">
        <title>Whole genome shotgun sequence of Virgisporangium aliadipatigenens NBRC 105644.</title>
        <authorList>
            <person name="Komaki H."/>
            <person name="Tamura T."/>
        </authorList>
    </citation>
    <scope>NUCLEOTIDE SEQUENCE</scope>
    <source>
        <strain evidence="2">NBRC 105644</strain>
    </source>
</reference>
<dbReference type="EMBL" id="BOPF01000009">
    <property type="protein sequence ID" value="GIJ46238.1"/>
    <property type="molecule type" value="Genomic_DNA"/>
</dbReference>
<dbReference type="Proteomes" id="UP000619260">
    <property type="component" value="Unassembled WGS sequence"/>
</dbReference>
<dbReference type="RefSeq" id="WP_203899752.1">
    <property type="nucleotide sequence ID" value="NZ_BOPF01000009.1"/>
</dbReference>
<evidence type="ECO:0000313" key="3">
    <source>
        <dbReference type="Proteomes" id="UP000619260"/>
    </source>
</evidence>
<organism evidence="2 3">
    <name type="scientific">Virgisporangium aliadipatigenens</name>
    <dbReference type="NCBI Taxonomy" id="741659"/>
    <lineage>
        <taxon>Bacteria</taxon>
        <taxon>Bacillati</taxon>
        <taxon>Actinomycetota</taxon>
        <taxon>Actinomycetes</taxon>
        <taxon>Micromonosporales</taxon>
        <taxon>Micromonosporaceae</taxon>
        <taxon>Virgisporangium</taxon>
    </lineage>
</organism>
<evidence type="ECO:0000256" key="1">
    <source>
        <dbReference type="SAM" id="SignalP"/>
    </source>
</evidence>
<keyword evidence="1" id="KW-0732">Signal</keyword>
<protein>
    <recommendedName>
        <fullName evidence="4">Peptidase inhibitor family I36</fullName>
    </recommendedName>
</protein>
<gene>
    <name evidence="2" type="ORF">Val02_31240</name>
</gene>